<evidence type="ECO:0000256" key="1">
    <source>
        <dbReference type="SAM" id="SignalP"/>
    </source>
</evidence>
<dbReference type="InterPro" id="IPR025500">
    <property type="entry name" value="DUF4390"/>
</dbReference>
<evidence type="ECO:0000313" key="2">
    <source>
        <dbReference type="EMBL" id="MDN4120162.1"/>
    </source>
</evidence>
<comment type="caution">
    <text evidence="2">The sequence shown here is derived from an EMBL/GenBank/DDBJ whole genome shotgun (WGS) entry which is preliminary data.</text>
</comment>
<dbReference type="Proteomes" id="UP001168613">
    <property type="component" value="Unassembled WGS sequence"/>
</dbReference>
<accession>A0ABT8EFV4</accession>
<dbReference type="Pfam" id="PF14334">
    <property type="entry name" value="DUF4390"/>
    <property type="match status" value="1"/>
</dbReference>
<feature type="chain" id="PRO_5045172894" evidence="1">
    <location>
        <begin position="20"/>
        <end position="193"/>
    </location>
</feature>
<feature type="signal peptide" evidence="1">
    <location>
        <begin position="1"/>
        <end position="19"/>
    </location>
</feature>
<sequence length="193" mass="22515">MVRLLLVLVLSFFCALSVASDKAVHADRDYIERIEPRLREDKLYIDVDAHLTLSSELRNAAEKGIPLYFVAEVEIFQPRWWWFNKKVVKEQQTWRIVYNALTRQWRVGTSDLYLPESSLDDALALIRHIRGWALAYAIDLDRDVEYEGRVRIRLDTSLLARPFQVDAINSSSWSLITPWKSFSFSVSVDEPQP</sequence>
<keyword evidence="3" id="KW-1185">Reference proteome</keyword>
<organism evidence="2 3">
    <name type="scientific">Alcaligenes endophyticus</name>
    <dbReference type="NCBI Taxonomy" id="1929088"/>
    <lineage>
        <taxon>Bacteria</taxon>
        <taxon>Pseudomonadati</taxon>
        <taxon>Pseudomonadota</taxon>
        <taxon>Betaproteobacteria</taxon>
        <taxon>Burkholderiales</taxon>
        <taxon>Alcaligenaceae</taxon>
        <taxon>Alcaligenes</taxon>
    </lineage>
</organism>
<name>A0ABT8EFV4_9BURK</name>
<protein>
    <submittedName>
        <fullName evidence="2">DUF4390 domain-containing protein</fullName>
    </submittedName>
</protein>
<gene>
    <name evidence="2" type="ORF">LMS43_02545</name>
</gene>
<keyword evidence="1" id="KW-0732">Signal</keyword>
<dbReference type="RefSeq" id="WP_266122505.1">
    <property type="nucleotide sequence ID" value="NZ_JAJHNU010000001.1"/>
</dbReference>
<proteinExistence type="predicted"/>
<reference evidence="2" key="1">
    <citation type="submission" date="2021-11" db="EMBL/GenBank/DDBJ databases">
        <title>Draft genome sequence of Alcaligenes endophyticus type strain CCUG 75668T.</title>
        <authorList>
            <person name="Salva-Serra F."/>
            <person name="Duran R.E."/>
            <person name="Seeger M."/>
            <person name="Moore E.R.B."/>
            <person name="Jaen-Luchoro D."/>
        </authorList>
    </citation>
    <scope>NUCLEOTIDE SEQUENCE</scope>
    <source>
        <strain evidence="2">CCUG 75668</strain>
    </source>
</reference>
<dbReference type="EMBL" id="JAJHNU010000001">
    <property type="protein sequence ID" value="MDN4120162.1"/>
    <property type="molecule type" value="Genomic_DNA"/>
</dbReference>
<evidence type="ECO:0000313" key="3">
    <source>
        <dbReference type="Proteomes" id="UP001168613"/>
    </source>
</evidence>